<keyword evidence="10" id="KW-1185">Reference proteome</keyword>
<dbReference type="InterPro" id="IPR029063">
    <property type="entry name" value="SAM-dependent_MTases_sf"/>
</dbReference>
<keyword evidence="2" id="KW-0436">Ligase</keyword>
<keyword evidence="9" id="KW-0808">Transferase</keyword>
<dbReference type="InterPro" id="IPR050326">
    <property type="entry name" value="NAD_dep_DNA_ligaseB"/>
</dbReference>
<dbReference type="FunFam" id="3.40.50.150:FF:000217">
    <property type="entry name" value="Methyltransferase protein 13"/>
    <property type="match status" value="1"/>
</dbReference>
<keyword evidence="4" id="KW-0227">DNA damage</keyword>
<dbReference type="AlphaFoldDB" id="A0A1C7NDZ0"/>
<dbReference type="GO" id="GO:0003910">
    <property type="term" value="F:DNA ligase (ATP) activity"/>
    <property type="evidence" value="ECO:0007669"/>
    <property type="project" value="InterPro"/>
</dbReference>
<evidence type="ECO:0000256" key="3">
    <source>
        <dbReference type="ARBA" id="ARBA00022705"/>
    </source>
</evidence>
<protein>
    <submittedName>
        <fullName evidence="9">Methyltransferase-like protein 13</fullName>
    </submittedName>
</protein>
<evidence type="ECO:0000259" key="8">
    <source>
        <dbReference type="Pfam" id="PF14743"/>
    </source>
</evidence>
<keyword evidence="9" id="KW-0489">Methyltransferase</keyword>
<dbReference type="InterPro" id="IPR041698">
    <property type="entry name" value="Methyltransf_25"/>
</dbReference>
<evidence type="ECO:0000256" key="5">
    <source>
        <dbReference type="ARBA" id="ARBA00023204"/>
    </source>
</evidence>
<reference evidence="9 10" key="1">
    <citation type="submission" date="2016-03" db="EMBL/GenBank/DDBJ databases">
        <title>Choanephora cucurbitarum.</title>
        <authorList>
            <person name="Min B."/>
            <person name="Park H."/>
            <person name="Park J.-H."/>
            <person name="Shin H.-D."/>
            <person name="Choi I.-G."/>
        </authorList>
    </citation>
    <scope>NUCLEOTIDE SEQUENCE [LARGE SCALE GENOMIC DNA]</scope>
    <source>
        <strain evidence="9 10">KUS-F28377</strain>
    </source>
</reference>
<dbReference type="Gene3D" id="3.30.470.30">
    <property type="entry name" value="DNA ligase/mRNA capping enzyme"/>
    <property type="match status" value="1"/>
</dbReference>
<dbReference type="PANTHER" id="PTHR47810:SF1">
    <property type="entry name" value="DNA LIGASE B"/>
    <property type="match status" value="1"/>
</dbReference>
<dbReference type="Gene3D" id="2.40.50.140">
    <property type="entry name" value="Nucleic acid-binding proteins"/>
    <property type="match status" value="1"/>
</dbReference>
<evidence type="ECO:0000313" key="10">
    <source>
        <dbReference type="Proteomes" id="UP000093000"/>
    </source>
</evidence>
<dbReference type="Pfam" id="PF13649">
    <property type="entry name" value="Methyltransf_25"/>
    <property type="match status" value="1"/>
</dbReference>
<dbReference type="Pfam" id="PF01068">
    <property type="entry name" value="DNA_ligase_A_M"/>
    <property type="match status" value="1"/>
</dbReference>
<dbReference type="GO" id="GO:0005524">
    <property type="term" value="F:ATP binding"/>
    <property type="evidence" value="ECO:0007669"/>
    <property type="project" value="InterPro"/>
</dbReference>
<dbReference type="SUPFAM" id="SSF56091">
    <property type="entry name" value="DNA ligase/mRNA capping enzyme, catalytic domain"/>
    <property type="match status" value="1"/>
</dbReference>
<dbReference type="InterPro" id="IPR029319">
    <property type="entry name" value="DNA_ligase_OB"/>
</dbReference>
<dbReference type="Proteomes" id="UP000093000">
    <property type="component" value="Unassembled WGS sequence"/>
</dbReference>
<dbReference type="CDD" id="cd02440">
    <property type="entry name" value="AdoMet_MTases"/>
    <property type="match status" value="1"/>
</dbReference>
<dbReference type="GO" id="GO:0008168">
    <property type="term" value="F:methyltransferase activity"/>
    <property type="evidence" value="ECO:0007669"/>
    <property type="project" value="UniProtKB-KW"/>
</dbReference>
<dbReference type="EMBL" id="LUGH01000381">
    <property type="protein sequence ID" value="OBZ85584.1"/>
    <property type="molecule type" value="Genomic_DNA"/>
</dbReference>
<dbReference type="Gene3D" id="3.40.50.150">
    <property type="entry name" value="Vaccinia Virus protein VP39"/>
    <property type="match status" value="1"/>
</dbReference>
<comment type="caution">
    <text evidence="9">The sequence shown here is derived from an EMBL/GenBank/DDBJ whole genome shotgun (WGS) entry which is preliminary data.</text>
</comment>
<dbReference type="SUPFAM" id="SSF50249">
    <property type="entry name" value="Nucleic acid-binding proteins"/>
    <property type="match status" value="1"/>
</dbReference>
<dbReference type="InParanoid" id="A0A1C7NDZ0"/>
<dbReference type="GO" id="GO:0006260">
    <property type="term" value="P:DNA replication"/>
    <property type="evidence" value="ECO:0007669"/>
    <property type="project" value="UniProtKB-KW"/>
</dbReference>
<evidence type="ECO:0000259" key="6">
    <source>
        <dbReference type="Pfam" id="PF01068"/>
    </source>
</evidence>
<comment type="cofactor">
    <cofactor evidence="1">
        <name>a divalent metal cation</name>
        <dbReference type="ChEBI" id="CHEBI:60240"/>
    </cofactor>
</comment>
<feature type="domain" description="DNA ligase OB-like" evidence="8">
    <location>
        <begin position="589"/>
        <end position="657"/>
    </location>
</feature>
<evidence type="ECO:0000259" key="7">
    <source>
        <dbReference type="Pfam" id="PF13649"/>
    </source>
</evidence>
<keyword evidence="5" id="KW-0234">DNA repair</keyword>
<dbReference type="STRING" id="101091.A0A1C7NDZ0"/>
<dbReference type="SUPFAM" id="SSF53335">
    <property type="entry name" value="S-adenosyl-L-methionine-dependent methyltransferases"/>
    <property type="match status" value="1"/>
</dbReference>
<organism evidence="9 10">
    <name type="scientific">Choanephora cucurbitarum</name>
    <dbReference type="NCBI Taxonomy" id="101091"/>
    <lineage>
        <taxon>Eukaryota</taxon>
        <taxon>Fungi</taxon>
        <taxon>Fungi incertae sedis</taxon>
        <taxon>Mucoromycota</taxon>
        <taxon>Mucoromycotina</taxon>
        <taxon>Mucoromycetes</taxon>
        <taxon>Mucorales</taxon>
        <taxon>Mucorineae</taxon>
        <taxon>Choanephoraceae</taxon>
        <taxon>Choanephoroideae</taxon>
        <taxon>Choanephora</taxon>
    </lineage>
</organism>
<dbReference type="OrthoDB" id="411785at2759"/>
<evidence type="ECO:0000256" key="4">
    <source>
        <dbReference type="ARBA" id="ARBA00022763"/>
    </source>
</evidence>
<dbReference type="GO" id="GO:0032259">
    <property type="term" value="P:methylation"/>
    <property type="evidence" value="ECO:0007669"/>
    <property type="project" value="UniProtKB-KW"/>
</dbReference>
<dbReference type="GO" id="GO:0006310">
    <property type="term" value="P:DNA recombination"/>
    <property type="evidence" value="ECO:0007669"/>
    <property type="project" value="InterPro"/>
</dbReference>
<dbReference type="PANTHER" id="PTHR47810">
    <property type="entry name" value="DNA LIGASE"/>
    <property type="match status" value="1"/>
</dbReference>
<dbReference type="InterPro" id="IPR012310">
    <property type="entry name" value="DNA_ligase_ATP-dep_cent"/>
</dbReference>
<dbReference type="Pfam" id="PF14743">
    <property type="entry name" value="DNA_ligase_OB_2"/>
    <property type="match status" value="1"/>
</dbReference>
<name>A0A1C7NDZ0_9FUNG</name>
<feature type="domain" description="ATP-dependent DNA ligase family profile" evidence="6">
    <location>
        <begin position="360"/>
        <end position="566"/>
    </location>
</feature>
<feature type="domain" description="Methyltransferase" evidence="7">
    <location>
        <begin position="60"/>
        <end position="131"/>
    </location>
</feature>
<gene>
    <name evidence="9" type="primary">Mettl13</name>
    <name evidence="9" type="ORF">A0J61_06359</name>
</gene>
<sequence length="666" mass="77175">MVASTSLDVVPEDPTAYKTQEYWEERYQKEDSDTTFDWFKTYDELKPLLNEVIPNKDARILILGCGNSTLGEDMYNDGYKNIVNIDYSRTVIENMKKRCEDKPEMTWLEMDIRALKFDDASFDAIIDKGTMDALMCDRGDVWDPSEELINDVKGEVDEVQRTLKVGGVFIYITFGQPHFRKRHLQRDCWTINTKTMGDAFHYFFYTMQIEAIKELSKAVNSTSSTHEKRALLLKYPDTHDTLRRIYDPHLRHHVSAKVVSSYLMKNPTTTSEHIFEDLNQLLDALSSRQLTGHDAYSAIGTFFNAYCKTEEHKATFWHILDRNLKMGVSIRTIRHMLSKDTPVKNTQSTMKKNSNFHVALATSLSKKDLDFTSNNEDKWYASQKLDGVRCITFVTLDDSNHYNIQFYSRTGRPFSSLEKLRKEIEKRLSNIQCKDSFVLDGEVCAYNDADPTREDFLKALGQVRRLNTEMENPVYQVFDYICLDDFLKEKSDVLFSQRQKRLSDFIGQSSCSDLQHIKLVKQTLLRDLDHLNHLKQESARLGWEGLILRKDVAYEGKRTRNMLKVKEWEDAEYTVQSIETGLMRMPDTGEVKQVMTNVMIEHKGNIVSVGSGFSMQSRINFAQDPSKIIGKVITVRYFSEFFKDNGAISLRFPTIKAVYNEGKRDV</sequence>
<keyword evidence="3" id="KW-0235">DNA replication</keyword>
<evidence type="ECO:0000256" key="1">
    <source>
        <dbReference type="ARBA" id="ARBA00001968"/>
    </source>
</evidence>
<evidence type="ECO:0000313" key="9">
    <source>
        <dbReference type="EMBL" id="OBZ85584.1"/>
    </source>
</evidence>
<evidence type="ECO:0000256" key="2">
    <source>
        <dbReference type="ARBA" id="ARBA00022598"/>
    </source>
</evidence>
<dbReference type="InterPro" id="IPR012340">
    <property type="entry name" value="NA-bd_OB-fold"/>
</dbReference>
<proteinExistence type="predicted"/>
<dbReference type="GO" id="GO:0006281">
    <property type="term" value="P:DNA repair"/>
    <property type="evidence" value="ECO:0007669"/>
    <property type="project" value="UniProtKB-KW"/>
</dbReference>
<accession>A0A1C7NDZ0</accession>